<dbReference type="Gene3D" id="1.10.132.20">
    <property type="entry name" value="Ribosome-recycling factor"/>
    <property type="match status" value="1"/>
</dbReference>
<dbReference type="SUPFAM" id="SSF55194">
    <property type="entry name" value="Ribosome recycling factor, RRF"/>
    <property type="match status" value="1"/>
</dbReference>
<name>A0A0G0Z9I8_UNCC2</name>
<gene>
    <name evidence="5" type="primary">frr</name>
    <name evidence="7" type="ORF">UU65_C0001G0103</name>
</gene>
<dbReference type="GO" id="GO:0005737">
    <property type="term" value="C:cytoplasm"/>
    <property type="evidence" value="ECO:0007669"/>
    <property type="project" value="UniProtKB-SubCell"/>
</dbReference>
<evidence type="ECO:0000313" key="8">
    <source>
        <dbReference type="Proteomes" id="UP000033869"/>
    </source>
</evidence>
<accession>A0A0G0Z9I8</accession>
<evidence type="ECO:0000256" key="4">
    <source>
        <dbReference type="ARBA" id="ARBA00022917"/>
    </source>
</evidence>
<comment type="function">
    <text evidence="5">Responsible for the release of ribosomes from messenger RNA at the termination of protein biosynthesis. May increase the efficiency of translation by recycling ribosomes from one round of translation to another.</text>
</comment>
<organism evidence="7 8">
    <name type="scientific">candidate division CPR2 bacterium GW2011_GWC1_41_48</name>
    <dbReference type="NCBI Taxonomy" id="1618344"/>
    <lineage>
        <taxon>Bacteria</taxon>
        <taxon>Bacteria division CPR2</taxon>
    </lineage>
</organism>
<keyword evidence="3 5" id="KW-0963">Cytoplasm</keyword>
<dbReference type="GO" id="GO:0006415">
    <property type="term" value="P:translational termination"/>
    <property type="evidence" value="ECO:0007669"/>
    <property type="project" value="UniProtKB-UniRule"/>
</dbReference>
<proteinExistence type="inferred from homology"/>
<keyword evidence="4 5" id="KW-0648">Protein biosynthesis</keyword>
<dbReference type="GO" id="GO:0043023">
    <property type="term" value="F:ribosomal large subunit binding"/>
    <property type="evidence" value="ECO:0007669"/>
    <property type="project" value="TreeGrafter"/>
</dbReference>
<feature type="domain" description="Ribosome recycling factor" evidence="6">
    <location>
        <begin position="20"/>
        <end position="183"/>
    </location>
</feature>
<evidence type="ECO:0000256" key="1">
    <source>
        <dbReference type="ARBA" id="ARBA00004496"/>
    </source>
</evidence>
<protein>
    <recommendedName>
        <fullName evidence="5">Ribosome-recycling factor</fullName>
        <shortName evidence="5">RRF</shortName>
    </recommendedName>
    <alternativeName>
        <fullName evidence="5">Ribosome-releasing factor</fullName>
    </alternativeName>
</protein>
<dbReference type="Pfam" id="PF01765">
    <property type="entry name" value="RRF"/>
    <property type="match status" value="1"/>
</dbReference>
<evidence type="ECO:0000256" key="3">
    <source>
        <dbReference type="ARBA" id="ARBA00022490"/>
    </source>
</evidence>
<dbReference type="InterPro" id="IPR023584">
    <property type="entry name" value="Ribosome_recyc_fac_dom"/>
</dbReference>
<dbReference type="PANTHER" id="PTHR20982:SF3">
    <property type="entry name" value="MITOCHONDRIAL RIBOSOME RECYCLING FACTOR PSEUDO 1"/>
    <property type="match status" value="1"/>
</dbReference>
<dbReference type="EMBL" id="LCBL01000001">
    <property type="protein sequence ID" value="KKS09698.1"/>
    <property type="molecule type" value="Genomic_DNA"/>
</dbReference>
<dbReference type="AlphaFoldDB" id="A0A0G0Z9I8"/>
<sequence length="185" mass="20803">MTGDLLNKYESDLKKAIEYLERELSGLRTGKASTALVEDIHVEAYGNPMQIKGVASISVPDPKSIIITPWDKSLVATIEKAIRTSELNLSPVNMGDNIRINIPPLTEERRRDLVKIVKDKGEDAKVALRNLRHEVIDKVKKSKTTSEITEDEAFKLDEQANKIISKYNEKVDSIVAAKQQEMMEI</sequence>
<dbReference type="FunFam" id="3.30.1360.40:FF:000001">
    <property type="entry name" value="Ribosome-recycling factor"/>
    <property type="match status" value="1"/>
</dbReference>
<dbReference type="NCBIfam" id="TIGR00496">
    <property type="entry name" value="frr"/>
    <property type="match status" value="1"/>
</dbReference>
<dbReference type="Gene3D" id="3.30.1360.40">
    <property type="match status" value="1"/>
</dbReference>
<dbReference type="FunFam" id="1.10.132.20:FF:000001">
    <property type="entry name" value="Ribosome-recycling factor"/>
    <property type="match status" value="1"/>
</dbReference>
<dbReference type="PATRIC" id="fig|1618344.3.peg.109"/>
<reference evidence="7 8" key="1">
    <citation type="journal article" date="2015" name="Nature">
        <title>rRNA introns, odd ribosomes, and small enigmatic genomes across a large radiation of phyla.</title>
        <authorList>
            <person name="Brown C.T."/>
            <person name="Hug L.A."/>
            <person name="Thomas B.C."/>
            <person name="Sharon I."/>
            <person name="Castelle C.J."/>
            <person name="Singh A."/>
            <person name="Wilkins M.J."/>
            <person name="Williams K.H."/>
            <person name="Banfield J.F."/>
        </authorList>
    </citation>
    <scope>NUCLEOTIDE SEQUENCE [LARGE SCALE GENOMIC DNA]</scope>
</reference>
<dbReference type="PANTHER" id="PTHR20982">
    <property type="entry name" value="RIBOSOME RECYCLING FACTOR"/>
    <property type="match status" value="1"/>
</dbReference>
<comment type="similarity">
    <text evidence="2 5">Belongs to the RRF family.</text>
</comment>
<dbReference type="InterPro" id="IPR002661">
    <property type="entry name" value="Ribosome_recyc_fac"/>
</dbReference>
<evidence type="ECO:0000256" key="5">
    <source>
        <dbReference type="HAMAP-Rule" id="MF_00040"/>
    </source>
</evidence>
<evidence type="ECO:0000256" key="2">
    <source>
        <dbReference type="ARBA" id="ARBA00005912"/>
    </source>
</evidence>
<evidence type="ECO:0000313" key="7">
    <source>
        <dbReference type="EMBL" id="KKS09698.1"/>
    </source>
</evidence>
<dbReference type="Proteomes" id="UP000033869">
    <property type="component" value="Unassembled WGS sequence"/>
</dbReference>
<dbReference type="HAMAP" id="MF_00040">
    <property type="entry name" value="RRF"/>
    <property type="match status" value="1"/>
</dbReference>
<evidence type="ECO:0000259" key="6">
    <source>
        <dbReference type="Pfam" id="PF01765"/>
    </source>
</evidence>
<comment type="caution">
    <text evidence="7">The sequence shown here is derived from an EMBL/GenBank/DDBJ whole genome shotgun (WGS) entry which is preliminary data.</text>
</comment>
<dbReference type="CDD" id="cd00520">
    <property type="entry name" value="RRF"/>
    <property type="match status" value="1"/>
</dbReference>
<comment type="subcellular location">
    <subcellularLocation>
        <location evidence="1 5">Cytoplasm</location>
    </subcellularLocation>
</comment>
<dbReference type="InterPro" id="IPR036191">
    <property type="entry name" value="RRF_sf"/>
</dbReference>